<organism evidence="1 2">
    <name type="scientific">Kaistella daneshvariae</name>
    <dbReference type="NCBI Taxonomy" id="2487074"/>
    <lineage>
        <taxon>Bacteria</taxon>
        <taxon>Pseudomonadati</taxon>
        <taxon>Bacteroidota</taxon>
        <taxon>Flavobacteriia</taxon>
        <taxon>Flavobacteriales</taxon>
        <taxon>Weeksellaceae</taxon>
        <taxon>Chryseobacterium group</taxon>
        <taxon>Kaistella</taxon>
    </lineage>
</organism>
<evidence type="ECO:0000313" key="1">
    <source>
        <dbReference type="EMBL" id="ROI09971.1"/>
    </source>
</evidence>
<gene>
    <name evidence="1" type="ORF">EGI11_04240</name>
</gene>
<comment type="caution">
    <text evidence="1">The sequence shown here is derived from an EMBL/GenBank/DDBJ whole genome shotgun (WGS) entry which is preliminary data.</text>
</comment>
<proteinExistence type="predicted"/>
<dbReference type="RefSeq" id="WP_123265219.1">
    <property type="nucleotide sequence ID" value="NZ_RJUG01000002.1"/>
</dbReference>
<reference evidence="2" key="1">
    <citation type="submission" date="2018-11" db="EMBL/GenBank/DDBJ databases">
        <title>Proposal to divide the Flavobacteriaceae and reorganize its genera based on Amino Acid Identity values calculated from whole genome sequences.</title>
        <authorList>
            <person name="Nicholson A.C."/>
            <person name="Gulvik C.A."/>
            <person name="Whitney A.M."/>
            <person name="Humrighouse B.W."/>
            <person name="Bell M."/>
            <person name="Holmes B."/>
            <person name="Steigerwalt A."/>
            <person name="Villarma A."/>
            <person name="Sheth M."/>
            <person name="Batra D."/>
            <person name="Pryor J."/>
            <person name="Bernardet J.-F."/>
            <person name="Hugo C."/>
            <person name="Kampfer P."/>
            <person name="Newman J."/>
            <person name="Mcquiston J.R."/>
        </authorList>
    </citation>
    <scope>NUCLEOTIDE SEQUENCE [LARGE SCALE GENOMIC DNA]</scope>
    <source>
        <strain evidence="2">H3056</strain>
    </source>
</reference>
<dbReference type="OrthoDB" id="68731at2"/>
<name>A0A3N0WZ90_9FLAO</name>
<evidence type="ECO:0000313" key="2">
    <source>
        <dbReference type="Proteomes" id="UP000270224"/>
    </source>
</evidence>
<sequence length="184" mass="21049">MNELFLKEFQNLKILGDEIFSALKEEFFFTKLKAESSSLADLVRDFHEKFGAKTTDFSKTENEKIGHKSGEFSENSLTSKIEILKIWSESWENLFKNFSEASSGNSEKFTQIATKKYTRSEENIHQLSDCAFLIGKMAALAKILQTEKAKNSTFEKPENLAEIPENSSPVCYAKSDEVRDEYKI</sequence>
<accession>A0A3N0WZ90</accession>
<dbReference type="InterPro" id="IPR011466">
    <property type="entry name" value="DUF1572"/>
</dbReference>
<dbReference type="Proteomes" id="UP000270224">
    <property type="component" value="Unassembled WGS sequence"/>
</dbReference>
<reference evidence="2" key="2">
    <citation type="submission" date="2018-11" db="EMBL/GenBank/DDBJ databases">
        <title>Proposal to divide the Flavobacteriaceae and reorganize its genera based on Amino Acid Identity values calculated from whole genome sequences.</title>
        <authorList>
            <person name="Nicholson A.C."/>
            <person name="Gulvik C.A."/>
            <person name="Whitney A.M."/>
            <person name="Humrighouse B.W."/>
            <person name="Bell M."/>
            <person name="Holmens B."/>
            <person name="Steigerwalt A."/>
            <person name="Villarma A."/>
            <person name="Sheth M."/>
            <person name="Batra D."/>
            <person name="Pryor J."/>
            <person name="Bernardet J.-F."/>
            <person name="Hugo C."/>
            <person name="Kampfer P."/>
            <person name="Newman J."/>
            <person name="Mcquiston J.R."/>
        </authorList>
    </citation>
    <scope>NUCLEOTIDE SEQUENCE [LARGE SCALE GENOMIC DNA]</scope>
    <source>
        <strain evidence="2">H3056</strain>
    </source>
</reference>
<dbReference type="AlphaFoldDB" id="A0A3N0WZ90"/>
<dbReference type="Pfam" id="PF07609">
    <property type="entry name" value="DUF1572"/>
    <property type="match status" value="1"/>
</dbReference>
<dbReference type="EMBL" id="RJUG01000002">
    <property type="protein sequence ID" value="ROI09971.1"/>
    <property type="molecule type" value="Genomic_DNA"/>
</dbReference>
<protein>
    <submittedName>
        <fullName evidence="1">DUF1572 domain-containing protein</fullName>
    </submittedName>
</protein>